<dbReference type="AlphaFoldDB" id="A0A382Y4H2"/>
<feature type="non-terminal residue" evidence="1">
    <location>
        <position position="23"/>
    </location>
</feature>
<organism evidence="1">
    <name type="scientific">marine metagenome</name>
    <dbReference type="NCBI Taxonomy" id="408172"/>
    <lineage>
        <taxon>unclassified sequences</taxon>
        <taxon>metagenomes</taxon>
        <taxon>ecological metagenomes</taxon>
    </lineage>
</organism>
<protein>
    <submittedName>
        <fullName evidence="1">Uncharacterized protein</fullName>
    </submittedName>
</protein>
<evidence type="ECO:0000313" key="1">
    <source>
        <dbReference type="EMBL" id="SVD78242.1"/>
    </source>
</evidence>
<gene>
    <name evidence="1" type="ORF">METZ01_LOCUS431096</name>
</gene>
<proteinExistence type="predicted"/>
<sequence>MKKYLLALNPGYILLSGTRKKAE</sequence>
<reference evidence="1" key="1">
    <citation type="submission" date="2018-05" db="EMBL/GenBank/DDBJ databases">
        <authorList>
            <person name="Lanie J.A."/>
            <person name="Ng W.-L."/>
            <person name="Kazmierczak K.M."/>
            <person name="Andrzejewski T.M."/>
            <person name="Davidsen T.M."/>
            <person name="Wayne K.J."/>
            <person name="Tettelin H."/>
            <person name="Glass J.I."/>
            <person name="Rusch D."/>
            <person name="Podicherti R."/>
            <person name="Tsui H.-C.T."/>
            <person name="Winkler M.E."/>
        </authorList>
    </citation>
    <scope>NUCLEOTIDE SEQUENCE</scope>
</reference>
<accession>A0A382Y4H2</accession>
<name>A0A382Y4H2_9ZZZZ</name>
<dbReference type="EMBL" id="UINC01172920">
    <property type="protein sequence ID" value="SVD78242.1"/>
    <property type="molecule type" value="Genomic_DNA"/>
</dbReference>